<feature type="signal peptide" evidence="1">
    <location>
        <begin position="1"/>
        <end position="25"/>
    </location>
</feature>
<gene>
    <name evidence="2" type="primary">traF</name>
    <name evidence="2" type="ORF">JYA62_21935</name>
</gene>
<name>A0ABS3AAX8_9VIBR</name>
<dbReference type="Proteomes" id="UP000779070">
    <property type="component" value="Unassembled WGS sequence"/>
</dbReference>
<proteinExistence type="predicted"/>
<reference evidence="2 3" key="1">
    <citation type="submission" date="2021-02" db="EMBL/GenBank/DDBJ databases">
        <title>Draft Genome Sequences of 5 Vibrio neptunius Strains Isolated From of Bivalve Hatcheries.</title>
        <authorList>
            <person name="Galvis F."/>
            <person name="Barja J.L."/>
            <person name="Lemos M.L."/>
            <person name="Balado M."/>
        </authorList>
    </citation>
    <scope>NUCLEOTIDE SEQUENCE [LARGE SCALE GENOMIC DNA]</scope>
    <source>
        <strain evidence="2 3">PP-145.98</strain>
    </source>
</reference>
<sequence length="259" mass="29721">MKHLLVNTTVLLFIYALLNIASVQANSPPRGWKWYNEPKVQPVPPEPTPTPLPVNTQTTVMSATQQMRWFHQTYEEVKADATLHPQDEQKYLRLMQLNHFIGTKTRQTGMTFKKLLLKHPEYSYVKDRPVEQAARGTYHQLERDKKIAMVEKMKQQGWGFLLVYEGNDQLSQTLAPSMQQFADTYTIELLGVSNDGVFIDSIRRNRHNNAKVIVPFTPALILVNPTSAEFKPLAYGFISQSDLLGRFYNVATDHQAPDF</sequence>
<dbReference type="Pfam" id="PF13728">
    <property type="entry name" value="TraF"/>
    <property type="match status" value="1"/>
</dbReference>
<keyword evidence="3" id="KW-1185">Reference proteome</keyword>
<evidence type="ECO:0000313" key="3">
    <source>
        <dbReference type="Proteomes" id="UP000779070"/>
    </source>
</evidence>
<feature type="chain" id="PRO_5045956090" evidence="1">
    <location>
        <begin position="26"/>
        <end position="259"/>
    </location>
</feature>
<dbReference type="EMBL" id="JAFHLB010000042">
    <property type="protein sequence ID" value="MBN3580312.1"/>
    <property type="molecule type" value="Genomic_DNA"/>
</dbReference>
<protein>
    <submittedName>
        <fullName evidence="2">Type-F conjugative transfer system pilin assembly protein TraF</fullName>
    </submittedName>
</protein>
<organism evidence="2 3">
    <name type="scientific">Vibrio neptunius</name>
    <dbReference type="NCBI Taxonomy" id="170651"/>
    <lineage>
        <taxon>Bacteria</taxon>
        <taxon>Pseudomonadati</taxon>
        <taxon>Pseudomonadota</taxon>
        <taxon>Gammaproteobacteria</taxon>
        <taxon>Vibrionales</taxon>
        <taxon>Vibrionaceae</taxon>
        <taxon>Vibrio</taxon>
    </lineage>
</organism>
<dbReference type="NCBIfam" id="TIGR02739">
    <property type="entry name" value="TraF"/>
    <property type="match status" value="1"/>
</dbReference>
<comment type="caution">
    <text evidence="2">The sequence shown here is derived from an EMBL/GenBank/DDBJ whole genome shotgun (WGS) entry which is preliminary data.</text>
</comment>
<evidence type="ECO:0000256" key="1">
    <source>
        <dbReference type="SAM" id="SignalP"/>
    </source>
</evidence>
<dbReference type="InterPro" id="IPR039555">
    <property type="entry name" value="TraF/TrbB"/>
</dbReference>
<keyword evidence="1" id="KW-0732">Signal</keyword>
<accession>A0ABS3AAX8</accession>
<evidence type="ECO:0000313" key="2">
    <source>
        <dbReference type="EMBL" id="MBN3580312.1"/>
    </source>
</evidence>
<dbReference type="InterPro" id="IPR014110">
    <property type="entry name" value="TraF"/>
</dbReference>